<accession>A0A9D4QTQ9</accession>
<feature type="non-terminal residue" evidence="20">
    <location>
        <position position="1"/>
    </location>
</feature>
<evidence type="ECO:0000256" key="5">
    <source>
        <dbReference type="ARBA" id="ARBA00023018"/>
    </source>
</evidence>
<comment type="caution">
    <text evidence="20">The sequence shown here is derived from an EMBL/GenBank/DDBJ whole genome shotgun (WGS) entry which is preliminary data.</text>
</comment>
<feature type="binding site" evidence="14">
    <location>
        <position position="667"/>
    </location>
    <ligand>
        <name>L-glutamate</name>
        <dbReference type="ChEBI" id="CHEBI:29985"/>
    </ligand>
</feature>
<feature type="site" description="Crucial to convey clamshell closure to channel opening" evidence="15">
    <location>
        <position position="645"/>
    </location>
</feature>
<evidence type="ECO:0000259" key="18">
    <source>
        <dbReference type="SMART" id="SM00079"/>
    </source>
</evidence>
<protein>
    <recommendedName>
        <fullName evidence="22">Glutamate receptor</fullName>
    </recommendedName>
</protein>
<keyword evidence="10" id="KW-0628">Postsynaptic cell membrane</keyword>
<keyword evidence="4 17" id="KW-1133">Transmembrane helix</keyword>
<dbReference type="Pfam" id="PF01094">
    <property type="entry name" value="ANF_receptor"/>
    <property type="match status" value="1"/>
</dbReference>
<evidence type="ECO:0000256" key="2">
    <source>
        <dbReference type="ARBA" id="ARBA00022475"/>
    </source>
</evidence>
<evidence type="ECO:0000256" key="15">
    <source>
        <dbReference type="PIRSR" id="PIRSR601508-2"/>
    </source>
</evidence>
<gene>
    <name evidence="20" type="ORF">DPMN_116202</name>
</gene>
<dbReference type="InterPro" id="IPR001508">
    <property type="entry name" value="Iono_Glu_rcpt_met"/>
</dbReference>
<sequence>VIMDSKQGRQKTLAFAWDHYKTKVGNPSVKYLPVDEIDISNNQQLISKLCKRVSEGAIMMIVDYDPHSIGSVQSCAHFLNVPTLVPSGTEGGVHPSYTYDIRLLPPTVDAITDVIKHFQWNKIVYYLFDTNDGLQRLQRLYDNFEQGAYYTPVIRARRVSNTSNCYDILRKIDRDEGPIRIVLDFSSSSAYEDILHQIVDVGMNRDGYHYILGGLGINELDLGTFVYGGVNITGFSIVDNVSTENAELINKARNFPIHDVGKIKVEEALLIDTVQVLLQAVFSLNDDRDNDIFQSKRMSRGRYSSPAGSKNCSGEVMEQTFDGEMVLNKLKNVKTYGLTGNIEFDKYGTRQNYLFKVHQLELKQPLRQVGFWTPTSRFNTTLPKPPTKPEFQGNRTLRVITIIEEPFAQFKKNSDGNGAPMVDGKYLEGYCIDLAKMLQEKCDTPYDYHIELVGDKQYGRWFKDKGCWNGMMGELIDDVACPEGGPRKRADMAIAPLTINEERQRVVDFTKPFMQTGISIMIKKPDKEKPGVFSFMYPLADKVWLCVMMAFLGVSFILFFVGRWSPYEWGDQDPKGGPPINNFTLLNTLWFSLGALMQQGSDTFPRSFSGRIVGCAWWFFTLILISSYTANLAAFLTIERLTPPINSADDLVKHPKIKYGTLNSGSSIAFFQEAKVDTYRKMWNHMSTNAGVLVKDVRTGVEKVRSSKGEYAFLCEVTYNYYHNQRKPCNTMKVGNNLDSKGYGIATPVGFYLKNQINVAVLRLREVGELMKLEQKWWYSKGECGTDTKDAKTSALTLSNVSGVFHILIGGLLLAMVMALCEYVVHQRLRKIRRRAREKKLNKAHKNAVRIVRKEPLEALKEAGYAERENSVFDFSPGNTLTSSAHLVTFDGSKHSYTSSPVH</sequence>
<dbReference type="InterPro" id="IPR001320">
    <property type="entry name" value="Iontro_rcpt_C"/>
</dbReference>
<feature type="binding site" evidence="14">
    <location>
        <position position="666"/>
    </location>
    <ligand>
        <name>L-glutamate</name>
        <dbReference type="ChEBI" id="CHEBI:29985"/>
    </ligand>
</feature>
<dbReference type="FunFam" id="1.10.287.70:FF:000010">
    <property type="entry name" value="Putative glutamate receptor ionotropic kainate 1"/>
    <property type="match status" value="1"/>
</dbReference>
<dbReference type="SUPFAM" id="SSF53822">
    <property type="entry name" value="Periplasmic binding protein-like I"/>
    <property type="match status" value="1"/>
</dbReference>
<keyword evidence="2" id="KW-1003">Cell membrane</keyword>
<evidence type="ECO:0000256" key="6">
    <source>
        <dbReference type="ARBA" id="ARBA00023065"/>
    </source>
</evidence>
<feature type="transmembrane region" description="Helical" evidence="17">
    <location>
        <begin position="803"/>
        <end position="825"/>
    </location>
</feature>
<dbReference type="Gene3D" id="3.40.190.10">
    <property type="entry name" value="Periplasmic binding protein-like II"/>
    <property type="match status" value="2"/>
</dbReference>
<evidence type="ECO:0000256" key="13">
    <source>
        <dbReference type="ARBA" id="ARBA00034104"/>
    </source>
</evidence>
<feature type="transmembrane region" description="Helical" evidence="17">
    <location>
        <begin position="617"/>
        <end position="638"/>
    </location>
</feature>
<keyword evidence="6" id="KW-0406">Ion transport</keyword>
<keyword evidence="8" id="KW-0675">Receptor</keyword>
<feature type="disulfide bond" evidence="16">
    <location>
        <begin position="729"/>
        <end position="784"/>
    </location>
</feature>
<evidence type="ECO:0000256" key="16">
    <source>
        <dbReference type="PIRSR" id="PIRSR601508-3"/>
    </source>
</evidence>
<evidence type="ECO:0000256" key="12">
    <source>
        <dbReference type="ARBA" id="ARBA00023303"/>
    </source>
</evidence>
<reference evidence="20" key="1">
    <citation type="journal article" date="2019" name="bioRxiv">
        <title>The Genome of the Zebra Mussel, Dreissena polymorpha: A Resource for Invasive Species Research.</title>
        <authorList>
            <person name="McCartney M.A."/>
            <person name="Auch B."/>
            <person name="Kono T."/>
            <person name="Mallez S."/>
            <person name="Zhang Y."/>
            <person name="Obille A."/>
            <person name="Becker A."/>
            <person name="Abrahante J.E."/>
            <person name="Garbe J."/>
            <person name="Badalamenti J.P."/>
            <person name="Herman A."/>
            <person name="Mangelson H."/>
            <person name="Liachko I."/>
            <person name="Sullivan S."/>
            <person name="Sone E.D."/>
            <person name="Koren S."/>
            <person name="Silverstein K.A.T."/>
            <person name="Beckman K.B."/>
            <person name="Gohl D.M."/>
        </authorList>
    </citation>
    <scope>NUCLEOTIDE SEQUENCE</scope>
    <source>
        <strain evidence="20">Duluth1</strain>
        <tissue evidence="20">Whole animal</tissue>
    </source>
</reference>
<dbReference type="GO" id="GO:0038023">
    <property type="term" value="F:signaling receptor activity"/>
    <property type="evidence" value="ECO:0007669"/>
    <property type="project" value="InterPro"/>
</dbReference>
<evidence type="ECO:0000256" key="1">
    <source>
        <dbReference type="ARBA" id="ARBA00022448"/>
    </source>
</evidence>
<feature type="disulfide bond" evidence="16">
    <location>
        <begin position="50"/>
        <end position="312"/>
    </location>
</feature>
<dbReference type="InterPro" id="IPR028082">
    <property type="entry name" value="Peripla_BP_I"/>
</dbReference>
<evidence type="ECO:0000313" key="20">
    <source>
        <dbReference type="EMBL" id="KAH3842698.1"/>
    </source>
</evidence>
<feature type="binding site" evidence="14">
    <location>
        <position position="503"/>
    </location>
    <ligand>
        <name>L-glutamate</name>
        <dbReference type="ChEBI" id="CHEBI:29985"/>
    </ligand>
</feature>
<dbReference type="PRINTS" id="PR00177">
    <property type="entry name" value="NMDARECEPTOR"/>
</dbReference>
<comment type="subcellular location">
    <subcellularLocation>
        <location evidence="13">Postsynaptic cell membrane</location>
        <topology evidence="13">Multi-pass membrane protein</topology>
    </subcellularLocation>
</comment>
<keyword evidence="5" id="KW-0770">Synapse</keyword>
<keyword evidence="7 17" id="KW-0472">Membrane</keyword>
<evidence type="ECO:0000256" key="3">
    <source>
        <dbReference type="ARBA" id="ARBA00022692"/>
    </source>
</evidence>
<feature type="binding site" evidence="14">
    <location>
        <position position="498"/>
    </location>
    <ligand>
        <name>L-glutamate</name>
        <dbReference type="ChEBI" id="CHEBI:29985"/>
    </ligand>
</feature>
<dbReference type="InterPro" id="IPR015683">
    <property type="entry name" value="Ionotropic_Glu_rcpt"/>
</dbReference>
<dbReference type="FunFam" id="3.40.190.10:FF:000024">
    <property type="entry name" value="Glutamate receptor, ionotropic, delta 1"/>
    <property type="match status" value="1"/>
</dbReference>
<dbReference type="Pfam" id="PF10613">
    <property type="entry name" value="Lig_chan-Glu_bd"/>
    <property type="match status" value="1"/>
</dbReference>
<evidence type="ECO:0000259" key="19">
    <source>
        <dbReference type="SMART" id="SM00918"/>
    </source>
</evidence>
<keyword evidence="11" id="KW-1071">Ligand-gated ion channel</keyword>
<keyword evidence="9" id="KW-0325">Glycoprotein</keyword>
<keyword evidence="16" id="KW-1015">Disulfide bond</keyword>
<evidence type="ECO:0000256" key="17">
    <source>
        <dbReference type="SAM" id="Phobius"/>
    </source>
</evidence>
<evidence type="ECO:0000256" key="11">
    <source>
        <dbReference type="ARBA" id="ARBA00023286"/>
    </source>
</evidence>
<feature type="binding site" evidence="14">
    <location>
        <position position="716"/>
    </location>
    <ligand>
        <name>L-glutamate</name>
        <dbReference type="ChEBI" id="CHEBI:29985"/>
    </ligand>
</feature>
<evidence type="ECO:0000256" key="9">
    <source>
        <dbReference type="ARBA" id="ARBA00023180"/>
    </source>
</evidence>
<evidence type="ECO:0000256" key="14">
    <source>
        <dbReference type="PIRSR" id="PIRSR601508-1"/>
    </source>
</evidence>
<evidence type="ECO:0000256" key="7">
    <source>
        <dbReference type="ARBA" id="ARBA00023136"/>
    </source>
</evidence>
<feature type="domain" description="Ionotropic glutamate receptor C-terminal" evidence="18">
    <location>
        <begin position="396"/>
        <end position="780"/>
    </location>
</feature>
<keyword evidence="3 17" id="KW-0812">Transmembrane</keyword>
<name>A0A9D4QTQ9_DREPO</name>
<dbReference type="Gene3D" id="1.10.287.70">
    <property type="match status" value="1"/>
</dbReference>
<dbReference type="Pfam" id="PF00060">
    <property type="entry name" value="Lig_chan"/>
    <property type="match status" value="1"/>
</dbReference>
<evidence type="ECO:0000256" key="4">
    <source>
        <dbReference type="ARBA" id="ARBA00022989"/>
    </source>
</evidence>
<proteinExistence type="predicted"/>
<organism evidence="20 21">
    <name type="scientific">Dreissena polymorpha</name>
    <name type="common">Zebra mussel</name>
    <name type="synonym">Mytilus polymorpha</name>
    <dbReference type="NCBI Taxonomy" id="45954"/>
    <lineage>
        <taxon>Eukaryota</taxon>
        <taxon>Metazoa</taxon>
        <taxon>Spiralia</taxon>
        <taxon>Lophotrochozoa</taxon>
        <taxon>Mollusca</taxon>
        <taxon>Bivalvia</taxon>
        <taxon>Autobranchia</taxon>
        <taxon>Heteroconchia</taxon>
        <taxon>Euheterodonta</taxon>
        <taxon>Imparidentia</taxon>
        <taxon>Neoheterodontei</taxon>
        <taxon>Myida</taxon>
        <taxon>Dreissenoidea</taxon>
        <taxon>Dreissenidae</taxon>
        <taxon>Dreissena</taxon>
    </lineage>
</organism>
<reference evidence="20" key="2">
    <citation type="submission" date="2020-11" db="EMBL/GenBank/DDBJ databases">
        <authorList>
            <person name="McCartney M.A."/>
            <person name="Auch B."/>
            <person name="Kono T."/>
            <person name="Mallez S."/>
            <person name="Becker A."/>
            <person name="Gohl D.M."/>
            <person name="Silverstein K.A.T."/>
            <person name="Koren S."/>
            <person name="Bechman K.B."/>
            <person name="Herman A."/>
            <person name="Abrahante J.E."/>
            <person name="Garbe J."/>
        </authorList>
    </citation>
    <scope>NUCLEOTIDE SEQUENCE</scope>
    <source>
        <strain evidence="20">Duluth1</strain>
        <tissue evidence="20">Whole animal</tissue>
    </source>
</reference>
<dbReference type="GO" id="GO:0045211">
    <property type="term" value="C:postsynaptic membrane"/>
    <property type="evidence" value="ECO:0007669"/>
    <property type="project" value="UniProtKB-SubCell"/>
</dbReference>
<keyword evidence="12" id="KW-0407">Ion channel</keyword>
<feature type="domain" description="Ionotropic glutamate receptor L-glutamate and glycine-binding" evidence="19">
    <location>
        <begin position="406"/>
        <end position="477"/>
    </location>
</feature>
<dbReference type="PANTHER" id="PTHR18966">
    <property type="entry name" value="IONOTROPIC GLUTAMATE RECEPTOR"/>
    <property type="match status" value="1"/>
</dbReference>
<evidence type="ECO:0000313" key="21">
    <source>
        <dbReference type="Proteomes" id="UP000828390"/>
    </source>
</evidence>
<keyword evidence="1" id="KW-0813">Transport</keyword>
<dbReference type="EMBL" id="JAIWYP010000004">
    <property type="protein sequence ID" value="KAH3842698.1"/>
    <property type="molecule type" value="Genomic_DNA"/>
</dbReference>
<dbReference type="FunFam" id="3.40.190.10:FF:000087">
    <property type="entry name" value="glutamate receptor 4 isoform X2"/>
    <property type="match status" value="1"/>
</dbReference>
<feature type="binding site" evidence="14">
    <location>
        <position position="496"/>
    </location>
    <ligand>
        <name>L-glutamate</name>
        <dbReference type="ChEBI" id="CHEBI:29985"/>
    </ligand>
</feature>
<evidence type="ECO:0000256" key="8">
    <source>
        <dbReference type="ARBA" id="ARBA00023170"/>
    </source>
</evidence>
<dbReference type="SUPFAM" id="SSF53850">
    <property type="entry name" value="Periplasmic binding protein-like II"/>
    <property type="match status" value="1"/>
</dbReference>
<dbReference type="GO" id="GO:0015276">
    <property type="term" value="F:ligand-gated monoatomic ion channel activity"/>
    <property type="evidence" value="ECO:0007669"/>
    <property type="project" value="InterPro"/>
</dbReference>
<dbReference type="Proteomes" id="UP000828390">
    <property type="component" value="Unassembled WGS sequence"/>
</dbReference>
<feature type="transmembrane region" description="Helical" evidence="17">
    <location>
        <begin position="543"/>
        <end position="560"/>
    </location>
</feature>
<evidence type="ECO:0008006" key="22">
    <source>
        <dbReference type="Google" id="ProtNLM"/>
    </source>
</evidence>
<dbReference type="SMART" id="SM00079">
    <property type="entry name" value="PBPe"/>
    <property type="match status" value="1"/>
</dbReference>
<dbReference type="InterPro" id="IPR001828">
    <property type="entry name" value="ANF_lig-bd_rcpt"/>
</dbReference>
<evidence type="ECO:0000256" key="10">
    <source>
        <dbReference type="ARBA" id="ARBA00023257"/>
    </source>
</evidence>
<dbReference type="AlphaFoldDB" id="A0A9D4QTQ9"/>
<dbReference type="InterPro" id="IPR019594">
    <property type="entry name" value="Glu/Gly-bd"/>
</dbReference>
<keyword evidence="21" id="KW-1185">Reference proteome</keyword>
<dbReference type="Gene3D" id="3.40.50.2300">
    <property type="match status" value="2"/>
</dbReference>
<dbReference type="SUPFAM" id="SSF81324">
    <property type="entry name" value="Voltage-gated potassium channels"/>
    <property type="match status" value="1"/>
</dbReference>
<dbReference type="SMART" id="SM00918">
    <property type="entry name" value="Lig_chan-Glu_bd"/>
    <property type="match status" value="1"/>
</dbReference>